<evidence type="ECO:0000256" key="1">
    <source>
        <dbReference type="SAM" id="MobiDB-lite"/>
    </source>
</evidence>
<dbReference type="EMBL" id="CP045890">
    <property type="protein sequence ID" value="QQP56681.1"/>
    <property type="molecule type" value="Genomic_DNA"/>
</dbReference>
<dbReference type="OrthoDB" id="10682993at2759"/>
<sequence length="167" mass="18093">MSLRHLHNSETNEEEPSSNFPDHEPPPTPVPSCSSLLNGCHLPHHQVSSRSQTDCTTGELTDNPRSNGGGGSTVLFDDHSNNLAVNNKNNNTSPLPNFRLNFVKKMEDSLILRLPQGSCDTTPDTPDSLDDDSVDHTSLPPTPVPIPVSDLPLPKPPLSTQNHEPAK</sequence>
<protein>
    <submittedName>
        <fullName evidence="2">Uncharacterized protein</fullName>
    </submittedName>
</protein>
<evidence type="ECO:0000313" key="3">
    <source>
        <dbReference type="Proteomes" id="UP000595437"/>
    </source>
</evidence>
<accession>A0A7T8KIX4</accession>
<gene>
    <name evidence="2" type="ORF">FKW44_001427</name>
</gene>
<feature type="region of interest" description="Disordered" evidence="1">
    <location>
        <begin position="1"/>
        <end position="95"/>
    </location>
</feature>
<feature type="region of interest" description="Disordered" evidence="1">
    <location>
        <begin position="114"/>
        <end position="167"/>
    </location>
</feature>
<reference evidence="3" key="1">
    <citation type="submission" date="2021-01" db="EMBL/GenBank/DDBJ databases">
        <title>Caligus Genome Assembly.</title>
        <authorList>
            <person name="Gallardo-Escarate C."/>
        </authorList>
    </citation>
    <scope>NUCLEOTIDE SEQUENCE [LARGE SCALE GENOMIC DNA]</scope>
</reference>
<evidence type="ECO:0000313" key="2">
    <source>
        <dbReference type="EMBL" id="QQP56681.1"/>
    </source>
</evidence>
<dbReference type="AlphaFoldDB" id="A0A7T8KIX4"/>
<dbReference type="Proteomes" id="UP000595437">
    <property type="component" value="Chromosome 1"/>
</dbReference>
<organism evidence="2 3">
    <name type="scientific">Caligus rogercresseyi</name>
    <name type="common">Sea louse</name>
    <dbReference type="NCBI Taxonomy" id="217165"/>
    <lineage>
        <taxon>Eukaryota</taxon>
        <taxon>Metazoa</taxon>
        <taxon>Ecdysozoa</taxon>
        <taxon>Arthropoda</taxon>
        <taxon>Crustacea</taxon>
        <taxon>Multicrustacea</taxon>
        <taxon>Hexanauplia</taxon>
        <taxon>Copepoda</taxon>
        <taxon>Siphonostomatoida</taxon>
        <taxon>Caligidae</taxon>
        <taxon>Caligus</taxon>
    </lineage>
</organism>
<keyword evidence="3" id="KW-1185">Reference proteome</keyword>
<proteinExistence type="predicted"/>
<feature type="compositionally biased region" description="Polar residues" evidence="1">
    <location>
        <begin position="46"/>
        <end position="66"/>
    </location>
</feature>
<feature type="compositionally biased region" description="Polar residues" evidence="1">
    <location>
        <begin position="158"/>
        <end position="167"/>
    </location>
</feature>
<feature type="compositionally biased region" description="Low complexity" evidence="1">
    <location>
        <begin position="81"/>
        <end position="91"/>
    </location>
</feature>
<name>A0A7T8KIX4_CALRO</name>